<reference evidence="1 2" key="1">
    <citation type="journal article" date="2015" name="Proc. Natl. Acad. Sci. U.S.A.">
        <title>The resurrection genome of Boea hygrometrica: A blueprint for survival of dehydration.</title>
        <authorList>
            <person name="Xiao L."/>
            <person name="Yang G."/>
            <person name="Zhang L."/>
            <person name="Yang X."/>
            <person name="Zhao S."/>
            <person name="Ji Z."/>
            <person name="Zhou Q."/>
            <person name="Hu M."/>
            <person name="Wang Y."/>
            <person name="Chen M."/>
            <person name="Xu Y."/>
            <person name="Jin H."/>
            <person name="Xiao X."/>
            <person name="Hu G."/>
            <person name="Bao F."/>
            <person name="Hu Y."/>
            <person name="Wan P."/>
            <person name="Li L."/>
            <person name="Deng X."/>
            <person name="Kuang T."/>
            <person name="Xiang C."/>
            <person name="Zhu J.K."/>
            <person name="Oliver M.J."/>
            <person name="He Y."/>
        </authorList>
    </citation>
    <scope>NUCLEOTIDE SEQUENCE [LARGE SCALE GENOMIC DNA]</scope>
    <source>
        <strain evidence="2">cv. XS01</strain>
    </source>
</reference>
<gene>
    <name evidence="1" type="ORF">F511_12956</name>
</gene>
<keyword evidence="2" id="KW-1185">Reference proteome</keyword>
<protein>
    <submittedName>
        <fullName evidence="1">Uncharacterized protein</fullName>
    </submittedName>
</protein>
<accession>A0A2Z7CHX2</accession>
<organism evidence="1 2">
    <name type="scientific">Dorcoceras hygrometricum</name>
    <dbReference type="NCBI Taxonomy" id="472368"/>
    <lineage>
        <taxon>Eukaryota</taxon>
        <taxon>Viridiplantae</taxon>
        <taxon>Streptophyta</taxon>
        <taxon>Embryophyta</taxon>
        <taxon>Tracheophyta</taxon>
        <taxon>Spermatophyta</taxon>
        <taxon>Magnoliopsida</taxon>
        <taxon>eudicotyledons</taxon>
        <taxon>Gunneridae</taxon>
        <taxon>Pentapetalae</taxon>
        <taxon>asterids</taxon>
        <taxon>lamiids</taxon>
        <taxon>Lamiales</taxon>
        <taxon>Gesneriaceae</taxon>
        <taxon>Didymocarpoideae</taxon>
        <taxon>Trichosporeae</taxon>
        <taxon>Loxocarpinae</taxon>
        <taxon>Dorcoceras</taxon>
    </lineage>
</organism>
<sequence length="198" mass="22403">MGNTDPNNKKQENKYEFKPQYEELSKQLIMQHAIIDAMKCMRTIKDRIARPVYQLANHLNQPPYPHDVSTGEIIGTTHQSASHNVAFNQISPGTANLKPSLTGHDNSARRTLTQKGTLKEECSGKISQKASNEQALHVFSNPRFQSPNWYQSVEKLKRSSAPQISFKTKAGHGGNRRKRITVNGSYRGFRRMKIKDIG</sequence>
<evidence type="ECO:0000313" key="2">
    <source>
        <dbReference type="Proteomes" id="UP000250235"/>
    </source>
</evidence>
<dbReference type="EMBL" id="KQ995442">
    <property type="protein sequence ID" value="KZV46642.1"/>
    <property type="molecule type" value="Genomic_DNA"/>
</dbReference>
<evidence type="ECO:0000313" key="1">
    <source>
        <dbReference type="EMBL" id="KZV46642.1"/>
    </source>
</evidence>
<proteinExistence type="predicted"/>
<dbReference type="AlphaFoldDB" id="A0A2Z7CHX2"/>
<dbReference type="Proteomes" id="UP000250235">
    <property type="component" value="Unassembled WGS sequence"/>
</dbReference>
<name>A0A2Z7CHX2_9LAMI</name>